<evidence type="ECO:0000313" key="2">
    <source>
        <dbReference type="EMBL" id="MDN5202805.1"/>
    </source>
</evidence>
<name>A0ABT8KQ11_9BACT</name>
<dbReference type="SUPFAM" id="SSF52833">
    <property type="entry name" value="Thioredoxin-like"/>
    <property type="match status" value="1"/>
</dbReference>
<dbReference type="InterPro" id="IPR012336">
    <property type="entry name" value="Thioredoxin-like_fold"/>
</dbReference>
<dbReference type="InterPro" id="IPR036249">
    <property type="entry name" value="Thioredoxin-like_sf"/>
</dbReference>
<dbReference type="Pfam" id="PF13098">
    <property type="entry name" value="Thioredoxin_2"/>
    <property type="match status" value="1"/>
</dbReference>
<feature type="domain" description="Thioredoxin" evidence="1">
    <location>
        <begin position="12"/>
        <end position="159"/>
    </location>
</feature>
<dbReference type="Gene3D" id="3.40.30.10">
    <property type="entry name" value="Glutaredoxin"/>
    <property type="match status" value="1"/>
</dbReference>
<proteinExistence type="predicted"/>
<organism evidence="2 3">
    <name type="scientific">Splendidivirga corallicola</name>
    <dbReference type="NCBI Taxonomy" id="3051826"/>
    <lineage>
        <taxon>Bacteria</taxon>
        <taxon>Pseudomonadati</taxon>
        <taxon>Bacteroidota</taxon>
        <taxon>Cytophagia</taxon>
        <taxon>Cytophagales</taxon>
        <taxon>Splendidivirgaceae</taxon>
        <taxon>Splendidivirga</taxon>
    </lineage>
</organism>
<keyword evidence="3" id="KW-1185">Reference proteome</keyword>
<dbReference type="PROSITE" id="PS51352">
    <property type="entry name" value="THIOREDOXIN_2"/>
    <property type="match status" value="1"/>
</dbReference>
<gene>
    <name evidence="2" type="ORF">QQ008_15555</name>
</gene>
<reference evidence="2" key="1">
    <citation type="submission" date="2023-06" db="EMBL/GenBank/DDBJ databases">
        <title>Genomic of Parafulvivirga corallium.</title>
        <authorList>
            <person name="Wang G."/>
        </authorList>
    </citation>
    <scope>NUCLEOTIDE SEQUENCE</scope>
    <source>
        <strain evidence="2">BMA10</strain>
    </source>
</reference>
<comment type="caution">
    <text evidence="2">The sequence shown here is derived from an EMBL/GenBank/DDBJ whole genome shotgun (WGS) entry which is preliminary data.</text>
</comment>
<evidence type="ECO:0000313" key="3">
    <source>
        <dbReference type="Proteomes" id="UP001172082"/>
    </source>
</evidence>
<dbReference type="InterPro" id="IPR013766">
    <property type="entry name" value="Thioredoxin_domain"/>
</dbReference>
<dbReference type="RefSeq" id="WP_346752827.1">
    <property type="nucleotide sequence ID" value="NZ_JAUJEA010000005.1"/>
</dbReference>
<dbReference type="EMBL" id="JAUJEA010000005">
    <property type="protein sequence ID" value="MDN5202805.1"/>
    <property type="molecule type" value="Genomic_DNA"/>
</dbReference>
<evidence type="ECO:0000259" key="1">
    <source>
        <dbReference type="PROSITE" id="PS51352"/>
    </source>
</evidence>
<sequence>MIRHLFISITFLLLGNLTPEYSLAQLNTFSFADIDSLNRVEKREVVVFIHTDWCKYCHKMQSTTFKNDKVIALLNDHFYFISLNAETKQDITYQGYTFKFKPTGGNTGVHEIAEQLGTIEGKLNYPTISILNEKNEIVFQYDGLMKSNELSAVLNELNK</sequence>
<accession>A0ABT8KQ11</accession>
<dbReference type="Proteomes" id="UP001172082">
    <property type="component" value="Unassembled WGS sequence"/>
</dbReference>
<protein>
    <submittedName>
        <fullName evidence="2">Thioredoxin fold domain-containing protein</fullName>
    </submittedName>
</protein>